<feature type="domain" description="Tail sheath protein C-terminal" evidence="3">
    <location>
        <begin position="705"/>
        <end position="809"/>
    </location>
</feature>
<accession>A0AA42CF35</accession>
<name>A0AA42CF35_9PROT</name>
<dbReference type="Gene3D" id="3.40.50.11780">
    <property type="match status" value="2"/>
</dbReference>
<protein>
    <submittedName>
        <fullName evidence="4">Phage tail sheath subtilisin-like domain-containing protein</fullName>
    </submittedName>
</protein>
<evidence type="ECO:0000256" key="1">
    <source>
        <dbReference type="ARBA" id="ARBA00008005"/>
    </source>
</evidence>
<dbReference type="PANTHER" id="PTHR35861:SF1">
    <property type="entry name" value="PHAGE TAIL SHEATH PROTEIN"/>
    <property type="match status" value="1"/>
</dbReference>
<reference evidence="4" key="1">
    <citation type="submission" date="2022-09" db="EMBL/GenBank/DDBJ databases">
        <title>Rhodovastum sp. nov. RN2-1 isolated from soil in Seongnam, South Korea.</title>
        <authorList>
            <person name="Le N.T."/>
        </authorList>
    </citation>
    <scope>NUCLEOTIDE SEQUENCE</scope>
    <source>
        <strain evidence="4">RN2-1</strain>
    </source>
</reference>
<comment type="caution">
    <text evidence="4">The sequence shown here is derived from an EMBL/GenBank/DDBJ whole genome shotgun (WGS) entry which is preliminary data.</text>
</comment>
<evidence type="ECO:0000313" key="5">
    <source>
        <dbReference type="Proteomes" id="UP001165679"/>
    </source>
</evidence>
<sequence length="817" mass="85516">MPVQVSYPGVYIDEQLSGSNTITPVSTSTAAFIGMARLGRLDTPTRVTNLTAFQKLYGTDASMGELVPQVGQFFLNGGSTAWITRIADATAAAAAVTLANEAGQPVLTLTALDAGTDGNLIRAEIDYDTPNPESSFNLTLYRRVVGPTGTVTRTGLETFTDLSINPASGRFIETVVNANSALVSVAVNGPAVAGIVAGVEGVSFSGLIFPVLDADAHTAIALRFGNNPAATRSITISLDGQPAIPVTFAQEVDLPTFLTGLTNAINTRLTTSGLIGTVTVTLRTQPNSVTGGRLLEIRSAGGGVVVSAAPPNDAASLLQLGVANGGLEISRWSRARPAPTGLVAHVHGAADDLQRLRSLASATQGQLASWTLTDPAFGANHTQAVAFTFPAQPMYAGTTFVPAAADTVVGSLLNVRQNLGLLATSIAANSANRWSARTQALRLALTPRFEGSDAGFDSRLTSAGGFDIGAAGELFEPPALPTDPTAYNVRAYTVGQTGGAGGAGPFQSASVAGNNGGFPQLADYEAAFAAIDREVDIFNIMVLPRALGQSDAIRTQLWGPASAFCQQRRAFLIVDPPSDNNAWADVNQATDPGTGIAPLRIGITLDHAAIYWPRLLAVVDGVQRAIDPSGTQAGLYARIDSSRGVWKAPAGLEANLLGVLGVEHRMTDADNGIINPQAVNALRIFPNGIVSWGARTMAGFDNSGNDDFKYVPVRRLTLLIEESLYRGLRFAVFEPNDEPLWARIRLAAGGFMNNLFRQGAFKGAKSSDAYFVKCDAETTTQNDIDLGIVNVVVGFAPLKPAEFVIVVIRQIAGQVQV</sequence>
<evidence type="ECO:0000259" key="2">
    <source>
        <dbReference type="Pfam" id="PF04984"/>
    </source>
</evidence>
<organism evidence="4 5">
    <name type="scientific">Limobrevibacterium gyesilva</name>
    <dbReference type="NCBI Taxonomy" id="2991712"/>
    <lineage>
        <taxon>Bacteria</taxon>
        <taxon>Pseudomonadati</taxon>
        <taxon>Pseudomonadota</taxon>
        <taxon>Alphaproteobacteria</taxon>
        <taxon>Acetobacterales</taxon>
        <taxon>Acetobacteraceae</taxon>
        <taxon>Limobrevibacterium</taxon>
    </lineage>
</organism>
<dbReference type="InterPro" id="IPR020287">
    <property type="entry name" value="Tail_sheath_C"/>
</dbReference>
<dbReference type="EMBL" id="JAPDNT010000015">
    <property type="protein sequence ID" value="MCW3476059.1"/>
    <property type="molecule type" value="Genomic_DNA"/>
</dbReference>
<dbReference type="Pfam" id="PF04984">
    <property type="entry name" value="Phage_sheath_1"/>
    <property type="match status" value="1"/>
</dbReference>
<dbReference type="Proteomes" id="UP001165679">
    <property type="component" value="Unassembled WGS sequence"/>
</dbReference>
<dbReference type="Pfam" id="PF17482">
    <property type="entry name" value="Phage_sheath_1C"/>
    <property type="match status" value="1"/>
</dbReference>
<dbReference type="InterPro" id="IPR052042">
    <property type="entry name" value="Tail_sheath_structural"/>
</dbReference>
<dbReference type="PANTHER" id="PTHR35861">
    <property type="match status" value="1"/>
</dbReference>
<feature type="domain" description="Tail sheath protein subtilisin-like" evidence="2">
    <location>
        <begin position="522"/>
        <end position="697"/>
    </location>
</feature>
<reference evidence="4" key="2">
    <citation type="submission" date="2022-10" db="EMBL/GenBank/DDBJ databases">
        <authorList>
            <person name="Trinh H.N."/>
        </authorList>
    </citation>
    <scope>NUCLEOTIDE SEQUENCE</scope>
    <source>
        <strain evidence="4">RN2-1</strain>
    </source>
</reference>
<keyword evidence="5" id="KW-1185">Reference proteome</keyword>
<dbReference type="RefSeq" id="WP_264714802.1">
    <property type="nucleotide sequence ID" value="NZ_JAPDNT010000015.1"/>
</dbReference>
<dbReference type="InterPro" id="IPR035089">
    <property type="entry name" value="Phage_sheath_subtilisin"/>
</dbReference>
<evidence type="ECO:0000313" key="4">
    <source>
        <dbReference type="EMBL" id="MCW3476059.1"/>
    </source>
</evidence>
<gene>
    <name evidence="4" type="ORF">OL599_15880</name>
</gene>
<proteinExistence type="inferred from homology"/>
<dbReference type="AlphaFoldDB" id="A0AA42CF35"/>
<evidence type="ECO:0000259" key="3">
    <source>
        <dbReference type="Pfam" id="PF17482"/>
    </source>
</evidence>
<comment type="similarity">
    <text evidence="1">Belongs to the myoviridae tail sheath protein family.</text>
</comment>